<keyword evidence="2" id="KW-1003">Cell membrane</keyword>
<proteinExistence type="predicted"/>
<evidence type="ECO:0000313" key="9">
    <source>
        <dbReference type="EMBL" id="BES99580.1"/>
    </source>
</evidence>
<evidence type="ECO:0000256" key="5">
    <source>
        <dbReference type="ARBA" id="ARBA00023136"/>
    </source>
</evidence>
<feature type="transmembrane region" description="Helical" evidence="8">
    <location>
        <begin position="437"/>
        <end position="459"/>
    </location>
</feature>
<dbReference type="InterPro" id="IPR052192">
    <property type="entry name" value="Insect_Ionotropic_Sensory_Rcpt"/>
</dbReference>
<evidence type="ECO:0000256" key="2">
    <source>
        <dbReference type="ARBA" id="ARBA00022475"/>
    </source>
</evidence>
<dbReference type="Proteomes" id="UP001307889">
    <property type="component" value="Chromosome 10"/>
</dbReference>
<evidence type="ECO:0008006" key="11">
    <source>
        <dbReference type="Google" id="ProtNLM"/>
    </source>
</evidence>
<evidence type="ECO:0000256" key="4">
    <source>
        <dbReference type="ARBA" id="ARBA00022989"/>
    </source>
</evidence>
<keyword evidence="4 8" id="KW-1133">Transmembrane helix</keyword>
<keyword evidence="7" id="KW-0325">Glycoprotein</keyword>
<dbReference type="PANTHER" id="PTHR42643">
    <property type="entry name" value="IONOTROPIC RECEPTOR 20A-RELATED"/>
    <property type="match status" value="1"/>
</dbReference>
<keyword evidence="10" id="KW-1185">Reference proteome</keyword>
<evidence type="ECO:0000256" key="7">
    <source>
        <dbReference type="ARBA" id="ARBA00023180"/>
    </source>
</evidence>
<evidence type="ECO:0000256" key="3">
    <source>
        <dbReference type="ARBA" id="ARBA00022692"/>
    </source>
</evidence>
<dbReference type="EMBL" id="AP028918">
    <property type="protein sequence ID" value="BES99580.1"/>
    <property type="molecule type" value="Genomic_DNA"/>
</dbReference>
<comment type="subcellular location">
    <subcellularLocation>
        <location evidence="1">Cell membrane</location>
        <topology evidence="1">Multi-pass membrane protein</topology>
    </subcellularLocation>
</comment>
<feature type="transmembrane region" description="Helical" evidence="8">
    <location>
        <begin position="291"/>
        <end position="315"/>
    </location>
</feature>
<keyword evidence="3 8" id="KW-0812">Transmembrane</keyword>
<feature type="transmembrane region" description="Helical" evidence="8">
    <location>
        <begin position="240"/>
        <end position="259"/>
    </location>
</feature>
<evidence type="ECO:0000256" key="6">
    <source>
        <dbReference type="ARBA" id="ARBA00023170"/>
    </source>
</evidence>
<organism evidence="9 10">
    <name type="scientific">Nesidiocoris tenuis</name>
    <dbReference type="NCBI Taxonomy" id="355587"/>
    <lineage>
        <taxon>Eukaryota</taxon>
        <taxon>Metazoa</taxon>
        <taxon>Ecdysozoa</taxon>
        <taxon>Arthropoda</taxon>
        <taxon>Hexapoda</taxon>
        <taxon>Insecta</taxon>
        <taxon>Pterygota</taxon>
        <taxon>Neoptera</taxon>
        <taxon>Paraneoptera</taxon>
        <taxon>Hemiptera</taxon>
        <taxon>Heteroptera</taxon>
        <taxon>Panheteroptera</taxon>
        <taxon>Cimicomorpha</taxon>
        <taxon>Miridae</taxon>
        <taxon>Dicyphina</taxon>
        <taxon>Nesidiocoris</taxon>
    </lineage>
</organism>
<evidence type="ECO:0000256" key="1">
    <source>
        <dbReference type="ARBA" id="ARBA00004651"/>
    </source>
</evidence>
<reference evidence="9 10" key="1">
    <citation type="submission" date="2023-09" db="EMBL/GenBank/DDBJ databases">
        <title>Nesidiocoris tenuis whole genome shotgun sequence.</title>
        <authorList>
            <person name="Shibata T."/>
            <person name="Shimoda M."/>
            <person name="Kobayashi T."/>
            <person name="Uehara T."/>
        </authorList>
    </citation>
    <scope>NUCLEOTIDE SEQUENCE [LARGE SCALE GENOMIC DNA]</scope>
    <source>
        <strain evidence="9 10">Japan</strain>
    </source>
</reference>
<accession>A0ABN7B593</accession>
<protein>
    <recommendedName>
        <fullName evidence="11">Ionotropic glutamate receptor C-terminal domain-containing protein</fullName>
    </recommendedName>
</protein>
<dbReference type="PANTHER" id="PTHR42643:SF24">
    <property type="entry name" value="IONOTROPIC RECEPTOR 60A"/>
    <property type="match status" value="1"/>
</dbReference>
<gene>
    <name evidence="9" type="ORF">NTJ_12397</name>
</gene>
<sequence length="488" mass="56567">MVVYSKTSYEGGKGTIIYDTDKDLIPVDAYFLVDRQSADDLNRQADIHIARGNFKSNSIVCVKTNVSQARLSVFVRLWWKTMRFVVIETENSKNYVYNPFSDQIILLNGTSHVYIGKTFSKIWRNMKNMEIRVSAIQESLSFYGKRPGLGSGLDSSFLFEIAKHHNFTPIMIDGRHYKFSNLQVWRHQVEFGVNSRFLAVYDQKYTFSAVIYGDDMCNVVRRKKYIRGWDVFRSLFHCEVWLSLFSTVLVIHLLLFFICPNRSWSTWLGITTRSLLTISVKPTIREAKERLIVGSCYLFSLIFTSCVQAMLYQTIRRGPPTEMPSADLMYKYAHVMRDTPYDGAFTVMRKKEYTLCVRSGLIDPDEYTTMCPGYTRNMAYLMNYGSSLEPLINNFVHSSFEAGLPDAWYAKTLMLRKKKRMVIKEKVQVLTISDFEVAFFELLIGITVSTVVFAVEFAVGKYADLHRRLKEFKLSQGWLLFSNRPYSV</sequence>
<name>A0ABN7B593_9HEMI</name>
<evidence type="ECO:0000256" key="8">
    <source>
        <dbReference type="SAM" id="Phobius"/>
    </source>
</evidence>
<keyword evidence="5 8" id="KW-0472">Membrane</keyword>
<evidence type="ECO:0000313" key="10">
    <source>
        <dbReference type="Proteomes" id="UP001307889"/>
    </source>
</evidence>
<keyword evidence="6" id="KW-0675">Receptor</keyword>